<dbReference type="Proteomes" id="UP001162483">
    <property type="component" value="Unassembled WGS sequence"/>
</dbReference>
<feature type="domain" description="Dynein regulatory complex subunit 7 C-terminal" evidence="1">
    <location>
        <begin position="15"/>
        <end position="121"/>
    </location>
</feature>
<comment type="caution">
    <text evidence="2">The sequence shown here is derived from an EMBL/GenBank/DDBJ whole genome shotgun (WGS) entry which is preliminary data.</text>
</comment>
<dbReference type="EMBL" id="CATNWA010020083">
    <property type="protein sequence ID" value="CAI9616551.1"/>
    <property type="molecule type" value="Genomic_DNA"/>
</dbReference>
<reference evidence="2" key="1">
    <citation type="submission" date="2023-05" db="EMBL/GenBank/DDBJ databases">
        <authorList>
            <person name="Stuckert A."/>
        </authorList>
    </citation>
    <scope>NUCLEOTIDE SEQUENCE</scope>
</reference>
<name>A0ABN9H7I9_9NEOB</name>
<dbReference type="PANTHER" id="PTHR35249">
    <property type="entry name" value="DYNEIN REGULATORY COMPLEX SUBUNIT 7"/>
    <property type="match status" value="1"/>
</dbReference>
<dbReference type="Pfam" id="PF24671">
    <property type="entry name" value="DRC7_C"/>
    <property type="match status" value="1"/>
</dbReference>
<keyword evidence="3" id="KW-1185">Reference proteome</keyword>
<dbReference type="InterPro" id="IPR056292">
    <property type="entry name" value="DRC7_C"/>
</dbReference>
<gene>
    <name evidence="2" type="ORF">SPARVUS_LOCUS15405262</name>
</gene>
<organism evidence="2 3">
    <name type="scientific">Staurois parvus</name>
    <dbReference type="NCBI Taxonomy" id="386267"/>
    <lineage>
        <taxon>Eukaryota</taxon>
        <taxon>Metazoa</taxon>
        <taxon>Chordata</taxon>
        <taxon>Craniata</taxon>
        <taxon>Vertebrata</taxon>
        <taxon>Euteleostomi</taxon>
        <taxon>Amphibia</taxon>
        <taxon>Batrachia</taxon>
        <taxon>Anura</taxon>
        <taxon>Neobatrachia</taxon>
        <taxon>Ranoidea</taxon>
        <taxon>Ranidae</taxon>
        <taxon>Staurois</taxon>
    </lineage>
</organism>
<dbReference type="PANTHER" id="PTHR35249:SF2">
    <property type="entry name" value="DYNEIN REGULATORY COMPLEX SUBUNIT 7"/>
    <property type="match status" value="1"/>
</dbReference>
<proteinExistence type="predicted"/>
<dbReference type="InterPro" id="IPR033551">
    <property type="entry name" value="DRC7/lobo"/>
</dbReference>
<evidence type="ECO:0000259" key="1">
    <source>
        <dbReference type="Pfam" id="PF24671"/>
    </source>
</evidence>
<evidence type="ECO:0000313" key="3">
    <source>
        <dbReference type="Proteomes" id="UP001162483"/>
    </source>
</evidence>
<protein>
    <recommendedName>
        <fullName evidence="1">Dynein regulatory complex subunit 7 C-terminal domain-containing protein</fullName>
    </recommendedName>
</protein>
<accession>A0ABN9H7I9</accession>
<sequence length="132" mass="15624">MDYLASFLARLGNPERLTRAQAQQVREDCLSDLKHRLIEQANLIQARFEKETQELQKKQQWYQENQTSMTQEVQDTYTEYCSEAMFRIQILEARLTRHKELAPRKYLALEDRLNKDPRLCEGLISLQPGGHQ</sequence>
<evidence type="ECO:0000313" key="2">
    <source>
        <dbReference type="EMBL" id="CAI9616551.1"/>
    </source>
</evidence>